<sequence>MFPDISDFISAKSPPMISAVGCKSLLRLIVDTDEGAETDPSIKSRHRKNKSRQMTMMMTPVKAQDDSAVAPRRAPQGTASMSR</sequence>
<comment type="caution">
    <text evidence="2">The sequence shown here is derived from an EMBL/GenBank/DDBJ whole genome shotgun (WGS) entry which is preliminary data.</text>
</comment>
<gene>
    <name evidence="2" type="ORF">DBV15_01822</name>
</gene>
<evidence type="ECO:0000256" key="1">
    <source>
        <dbReference type="SAM" id="MobiDB-lite"/>
    </source>
</evidence>
<reference evidence="2 3" key="1">
    <citation type="journal article" date="2019" name="Philos. Trans. R. Soc. Lond., B, Biol. Sci.">
        <title>Ant behaviour and brain gene expression of defending hosts depend on the ecological success of the intruding social parasite.</title>
        <authorList>
            <person name="Kaur R."/>
            <person name="Stoldt M."/>
            <person name="Jongepier E."/>
            <person name="Feldmeyer B."/>
            <person name="Menzel F."/>
            <person name="Bornberg-Bauer E."/>
            <person name="Foitzik S."/>
        </authorList>
    </citation>
    <scope>NUCLEOTIDE SEQUENCE [LARGE SCALE GENOMIC DNA]</scope>
    <source>
        <tissue evidence="2">Whole body</tissue>
    </source>
</reference>
<name>A0A4S2KVA7_9HYME</name>
<accession>A0A4S2KVA7</accession>
<dbReference type="AlphaFoldDB" id="A0A4S2KVA7"/>
<feature type="region of interest" description="Disordered" evidence="1">
    <location>
        <begin position="35"/>
        <end position="83"/>
    </location>
</feature>
<proteinExistence type="predicted"/>
<dbReference type="EMBL" id="QBLH01000889">
    <property type="protein sequence ID" value="TGZ53891.1"/>
    <property type="molecule type" value="Genomic_DNA"/>
</dbReference>
<dbReference type="Proteomes" id="UP000310200">
    <property type="component" value="Unassembled WGS sequence"/>
</dbReference>
<protein>
    <submittedName>
        <fullName evidence="2">Uncharacterized protein</fullName>
    </submittedName>
</protein>
<evidence type="ECO:0000313" key="3">
    <source>
        <dbReference type="Proteomes" id="UP000310200"/>
    </source>
</evidence>
<keyword evidence="3" id="KW-1185">Reference proteome</keyword>
<organism evidence="2 3">
    <name type="scientific">Temnothorax longispinosus</name>
    <dbReference type="NCBI Taxonomy" id="300112"/>
    <lineage>
        <taxon>Eukaryota</taxon>
        <taxon>Metazoa</taxon>
        <taxon>Ecdysozoa</taxon>
        <taxon>Arthropoda</taxon>
        <taxon>Hexapoda</taxon>
        <taxon>Insecta</taxon>
        <taxon>Pterygota</taxon>
        <taxon>Neoptera</taxon>
        <taxon>Endopterygota</taxon>
        <taxon>Hymenoptera</taxon>
        <taxon>Apocrita</taxon>
        <taxon>Aculeata</taxon>
        <taxon>Formicoidea</taxon>
        <taxon>Formicidae</taxon>
        <taxon>Myrmicinae</taxon>
        <taxon>Temnothorax</taxon>
    </lineage>
</organism>
<evidence type="ECO:0000313" key="2">
    <source>
        <dbReference type="EMBL" id="TGZ53891.1"/>
    </source>
</evidence>